<comment type="similarity">
    <text evidence="6">Belongs to the peptidase M48 family.</text>
</comment>
<evidence type="ECO:0000256" key="4">
    <source>
        <dbReference type="ARBA" id="ARBA00022833"/>
    </source>
</evidence>
<proteinExistence type="inferred from homology"/>
<evidence type="ECO:0000313" key="9">
    <source>
        <dbReference type="EMBL" id="MBL0718918.1"/>
    </source>
</evidence>
<dbReference type="PANTHER" id="PTHR22726">
    <property type="entry name" value="METALLOENDOPEPTIDASE OMA1"/>
    <property type="match status" value="1"/>
</dbReference>
<evidence type="ECO:0000313" key="10">
    <source>
        <dbReference type="Proteomes" id="UP000643207"/>
    </source>
</evidence>
<evidence type="ECO:0000256" key="1">
    <source>
        <dbReference type="ARBA" id="ARBA00022670"/>
    </source>
</evidence>
<gene>
    <name evidence="9" type="ORF">JI742_03350</name>
</gene>
<dbReference type="PANTHER" id="PTHR22726:SF1">
    <property type="entry name" value="METALLOENDOPEPTIDASE OMA1, MITOCHONDRIAL"/>
    <property type="match status" value="1"/>
</dbReference>
<protein>
    <submittedName>
        <fullName evidence="9">M48 family metallopeptidase</fullName>
    </submittedName>
</protein>
<dbReference type="GO" id="GO:0051603">
    <property type="term" value="P:proteolysis involved in protein catabolic process"/>
    <property type="evidence" value="ECO:0007669"/>
    <property type="project" value="TreeGrafter"/>
</dbReference>
<name>A0A9X0XFA8_9BURK</name>
<evidence type="ECO:0000259" key="8">
    <source>
        <dbReference type="Pfam" id="PF01435"/>
    </source>
</evidence>
<keyword evidence="1 6" id="KW-0645">Protease</keyword>
<dbReference type="InterPro" id="IPR001915">
    <property type="entry name" value="Peptidase_M48"/>
</dbReference>
<reference evidence="9 10" key="1">
    <citation type="submission" date="2021-01" db="EMBL/GenBank/DDBJ databases">
        <title>Piscinibacter sp. Jin2 Genome sequencing and assembly.</title>
        <authorList>
            <person name="Kim I."/>
        </authorList>
    </citation>
    <scope>NUCLEOTIDE SEQUENCE [LARGE SCALE GENOMIC DNA]</scope>
    <source>
        <strain evidence="9 10">Jin2</strain>
    </source>
</reference>
<dbReference type="Pfam" id="PF01435">
    <property type="entry name" value="Peptidase_M48"/>
    <property type="match status" value="1"/>
</dbReference>
<feature type="region of interest" description="Disordered" evidence="7">
    <location>
        <begin position="321"/>
        <end position="349"/>
    </location>
</feature>
<comment type="caution">
    <text evidence="9">The sequence shown here is derived from an EMBL/GenBank/DDBJ whole genome shotgun (WGS) entry which is preliminary data.</text>
</comment>
<dbReference type="AlphaFoldDB" id="A0A9X0XFA8"/>
<accession>A0A9X0XFA8</accession>
<keyword evidence="4 6" id="KW-0862">Zinc</keyword>
<dbReference type="EMBL" id="JAERRA010000001">
    <property type="protein sequence ID" value="MBL0718918.1"/>
    <property type="molecule type" value="Genomic_DNA"/>
</dbReference>
<evidence type="ECO:0000256" key="3">
    <source>
        <dbReference type="ARBA" id="ARBA00022801"/>
    </source>
</evidence>
<evidence type="ECO:0000256" key="6">
    <source>
        <dbReference type="RuleBase" id="RU003983"/>
    </source>
</evidence>
<evidence type="ECO:0000256" key="5">
    <source>
        <dbReference type="ARBA" id="ARBA00023049"/>
    </source>
</evidence>
<evidence type="ECO:0000256" key="7">
    <source>
        <dbReference type="SAM" id="MobiDB-lite"/>
    </source>
</evidence>
<dbReference type="GO" id="GO:0016020">
    <property type="term" value="C:membrane"/>
    <property type="evidence" value="ECO:0007669"/>
    <property type="project" value="TreeGrafter"/>
</dbReference>
<dbReference type="Gene3D" id="3.30.2010.10">
    <property type="entry name" value="Metalloproteases ('zincins'), catalytic domain"/>
    <property type="match status" value="1"/>
</dbReference>
<sequence>MSELHTPSPAPHAVPDERAHCAWCAALGALNAYGGFSGFSARALRGAEDAAGTAPRNPARRRGATALLGAGAALALPAWAREGVDVGKKSWAVGLVPAEEIEAAAAQQYAQMLAQARQKNALAGADHPQSRRLRVIADRIVPFATEWNPRSKNWRWEVNLLGSNQINAFCMPGGKIAFYSGILQQLQLDDDEVATIMGHEVAHALREHARERIGKSSATSLGLKLGAQLLGLGAVGDAAANLGTQLLTMKFGREDETEADLIGMELAARSGYDPAAGISLWQKMGQASKGAPPQFLSTHPSHGTRIEDIRRSLPQVEGLYARAPRPPQRFQPMAATAAKPERPARDSAR</sequence>
<evidence type="ECO:0000256" key="2">
    <source>
        <dbReference type="ARBA" id="ARBA00022723"/>
    </source>
</evidence>
<dbReference type="RefSeq" id="WP_201823991.1">
    <property type="nucleotide sequence ID" value="NZ_JAERRA010000001.1"/>
</dbReference>
<feature type="compositionally biased region" description="Basic and acidic residues" evidence="7">
    <location>
        <begin position="339"/>
        <end position="349"/>
    </location>
</feature>
<dbReference type="Proteomes" id="UP000643207">
    <property type="component" value="Unassembled WGS sequence"/>
</dbReference>
<dbReference type="CDD" id="cd07331">
    <property type="entry name" value="M48C_Oma1_like"/>
    <property type="match status" value="1"/>
</dbReference>
<keyword evidence="2" id="KW-0479">Metal-binding</keyword>
<keyword evidence="10" id="KW-1185">Reference proteome</keyword>
<feature type="domain" description="Peptidase M48" evidence="8">
    <location>
        <begin position="146"/>
        <end position="311"/>
    </location>
</feature>
<keyword evidence="5 6" id="KW-0482">Metalloprotease</keyword>
<dbReference type="GO" id="GO:0046872">
    <property type="term" value="F:metal ion binding"/>
    <property type="evidence" value="ECO:0007669"/>
    <property type="project" value="UniProtKB-KW"/>
</dbReference>
<keyword evidence="3 6" id="KW-0378">Hydrolase</keyword>
<dbReference type="InterPro" id="IPR051156">
    <property type="entry name" value="Mito/Outer_Membr_Metalloprot"/>
</dbReference>
<comment type="cofactor">
    <cofactor evidence="6">
        <name>Zn(2+)</name>
        <dbReference type="ChEBI" id="CHEBI:29105"/>
    </cofactor>
    <text evidence="6">Binds 1 zinc ion per subunit.</text>
</comment>
<organism evidence="9 10">
    <name type="scientific">Aquariibacter lacus</name>
    <dbReference type="NCBI Taxonomy" id="2801332"/>
    <lineage>
        <taxon>Bacteria</taxon>
        <taxon>Pseudomonadati</taxon>
        <taxon>Pseudomonadota</taxon>
        <taxon>Betaproteobacteria</taxon>
        <taxon>Burkholderiales</taxon>
        <taxon>Sphaerotilaceae</taxon>
        <taxon>Aquariibacter</taxon>
    </lineage>
</organism>
<dbReference type="GO" id="GO:0004222">
    <property type="term" value="F:metalloendopeptidase activity"/>
    <property type="evidence" value="ECO:0007669"/>
    <property type="project" value="InterPro"/>
</dbReference>